<feature type="compositionally biased region" description="Basic residues" evidence="10">
    <location>
        <begin position="364"/>
        <end position="373"/>
    </location>
</feature>
<dbReference type="SUPFAM" id="SSF47954">
    <property type="entry name" value="Cyclin-like"/>
    <property type="match status" value="2"/>
</dbReference>
<gene>
    <name evidence="12" type="ORF">C8A03DRAFT_36059</name>
</gene>
<dbReference type="CDD" id="cd20554">
    <property type="entry name" value="CYCLIN_TFIIIB90_rpt2"/>
    <property type="match status" value="1"/>
</dbReference>
<dbReference type="GO" id="GO:0070897">
    <property type="term" value="P:transcription preinitiation complex assembly"/>
    <property type="evidence" value="ECO:0007669"/>
    <property type="project" value="InterPro"/>
</dbReference>
<protein>
    <recommendedName>
        <fullName evidence="11">Cyclin-like domain-containing protein</fullName>
    </recommendedName>
</protein>
<comment type="subcellular location">
    <subcellularLocation>
        <location evidence="1">Nucleus</location>
    </subcellularLocation>
</comment>
<feature type="compositionally biased region" description="Basic and acidic residues" evidence="10">
    <location>
        <begin position="852"/>
        <end position="861"/>
    </location>
</feature>
<dbReference type="GO" id="GO:0005634">
    <property type="term" value="C:nucleus"/>
    <property type="evidence" value="ECO:0007669"/>
    <property type="project" value="UniProtKB-SubCell"/>
</dbReference>
<dbReference type="PANTHER" id="PTHR11618">
    <property type="entry name" value="TRANSCRIPTION INITIATION FACTOR IIB-RELATED"/>
    <property type="match status" value="1"/>
</dbReference>
<evidence type="ECO:0000256" key="2">
    <source>
        <dbReference type="ARBA" id="ARBA00010857"/>
    </source>
</evidence>
<reference evidence="12" key="1">
    <citation type="journal article" date="2023" name="Mol. Phylogenet. Evol.">
        <title>Genome-scale phylogeny and comparative genomics of the fungal order Sordariales.</title>
        <authorList>
            <person name="Hensen N."/>
            <person name="Bonometti L."/>
            <person name="Westerberg I."/>
            <person name="Brannstrom I.O."/>
            <person name="Guillou S."/>
            <person name="Cros-Aarteil S."/>
            <person name="Calhoun S."/>
            <person name="Haridas S."/>
            <person name="Kuo A."/>
            <person name="Mondo S."/>
            <person name="Pangilinan J."/>
            <person name="Riley R."/>
            <person name="LaButti K."/>
            <person name="Andreopoulos B."/>
            <person name="Lipzen A."/>
            <person name="Chen C."/>
            <person name="Yan M."/>
            <person name="Daum C."/>
            <person name="Ng V."/>
            <person name="Clum A."/>
            <person name="Steindorff A."/>
            <person name="Ohm R.A."/>
            <person name="Martin F."/>
            <person name="Silar P."/>
            <person name="Natvig D.O."/>
            <person name="Lalanne C."/>
            <person name="Gautier V."/>
            <person name="Ament-Velasquez S.L."/>
            <person name="Kruys A."/>
            <person name="Hutchinson M.I."/>
            <person name="Powell A.J."/>
            <person name="Barry K."/>
            <person name="Miller A.N."/>
            <person name="Grigoriev I.V."/>
            <person name="Debuchy R."/>
            <person name="Gladieux P."/>
            <person name="Hiltunen Thoren M."/>
            <person name="Johannesson H."/>
        </authorList>
    </citation>
    <scope>NUCLEOTIDE SEQUENCE</scope>
    <source>
        <strain evidence="12">CBS 532.94</strain>
    </source>
</reference>
<feature type="compositionally biased region" description="Basic and acidic residues" evidence="10">
    <location>
        <begin position="694"/>
        <end position="703"/>
    </location>
</feature>
<feature type="region of interest" description="Disordered" evidence="10">
    <location>
        <begin position="694"/>
        <end position="726"/>
    </location>
</feature>
<dbReference type="GO" id="GO:0001006">
    <property type="term" value="F:RNA polymerase III type 3 promoter sequence-specific DNA binding"/>
    <property type="evidence" value="ECO:0007669"/>
    <property type="project" value="TreeGrafter"/>
</dbReference>
<comment type="similarity">
    <text evidence="2">Belongs to the TFIIB family.</text>
</comment>
<feature type="compositionally biased region" description="Polar residues" evidence="10">
    <location>
        <begin position="716"/>
        <end position="726"/>
    </location>
</feature>
<evidence type="ECO:0000256" key="4">
    <source>
        <dbReference type="ARBA" id="ARBA00022771"/>
    </source>
</evidence>
<feature type="domain" description="Cyclin-like" evidence="11">
    <location>
        <begin position="144"/>
        <end position="226"/>
    </location>
</feature>
<sequence length="861" mass="93484">MSSVPTIRAGGGSGKPKPKKPNPIRRIMNQEQRIRERSVTSSPSAGTPTATTSSNRPVCKNPQCDKSDVRDGACQNCGRVVWENNIVAEVTFGETASGAAVVHGSYLAADQGSIRPTAGSLPFRRVAGSGASEARERSLREAKQLLNQFAYQLQIPPHVAEKAYQTYKVASTSNFIQGRRKNTVAAVCLYAICRKEDNNKVMLIDLADIIKTDVFLLGRCYKDLLNAHGHLREGTKPIIIEDLIFRFASKLEFLHDTNKVALSAIRIAQRMRHDNITHGRRPAGICGAALIMAARAHNYRRTVREVVYIAKVTMATLQERMEEFANVPAAQMTIQEFQEARNLPEASHDPPFVYKQTKEWQEKHPKKGRKRKAAAISQDASQAGGGSEQQNATKRQITASNEPQPSSVPIDPALQAGTTTTEAPTPSAPAPSGEVPPSAVADGGGSAVPFRKPTVDELFIANAATTDVDGQLQNLAEEFGDPADEESKEEIEIDPSSEMAMAAAQGIQVPGMENMKIRQRDASSVAEERGKDPENGSGDVPGVKKKAKPILRIDEEWELDENHLEQEMQGHLNDPAMIGASAVVTRDIEQQREEESAARKTQPPITVTEGDHNPPASNGSGTVTTQPVPDGSDKRFTPTSKVSDDPIIHEDEFKDDPEVMFCKLSERDVLIKEMIWANHNKDYMRKIQQKIFEAKVSKKEPKQRSGRARKPRIGEGQTTPASSATEAAQNMLRTRAISTKLDYTRMGNLFEFSKGGPGSTYGGTSSVGSRSALPSSAGSDAGSDSGAQASTPTPATPTAASTARERVAKALALPDEEEEEDGGADMYENGFDGAEGFQDEAFGEEDFDPFGDDNRGDDYEE</sequence>
<dbReference type="GO" id="GO:0008270">
    <property type="term" value="F:zinc ion binding"/>
    <property type="evidence" value="ECO:0007669"/>
    <property type="project" value="UniProtKB-KW"/>
</dbReference>
<proteinExistence type="inferred from homology"/>
<dbReference type="GO" id="GO:0097550">
    <property type="term" value="C:transcription preinitiation complex"/>
    <property type="evidence" value="ECO:0007669"/>
    <property type="project" value="TreeGrafter"/>
</dbReference>
<accession>A0AAN7C619</accession>
<dbReference type="InterPro" id="IPR000812">
    <property type="entry name" value="TFIIB"/>
</dbReference>
<dbReference type="PANTHER" id="PTHR11618:SF4">
    <property type="entry name" value="TRANSCRIPTION FACTOR IIIB 90 KDA SUBUNIT"/>
    <property type="match status" value="1"/>
</dbReference>
<keyword evidence="5" id="KW-0862">Zinc</keyword>
<feature type="compositionally biased region" description="Low complexity" evidence="10">
    <location>
        <begin position="40"/>
        <end position="54"/>
    </location>
</feature>
<comment type="caution">
    <text evidence="12">The sequence shown here is derived from an EMBL/GenBank/DDBJ whole genome shotgun (WGS) entry which is preliminary data.</text>
</comment>
<evidence type="ECO:0000256" key="10">
    <source>
        <dbReference type="SAM" id="MobiDB-lite"/>
    </source>
</evidence>
<evidence type="ECO:0000256" key="1">
    <source>
        <dbReference type="ARBA" id="ARBA00004123"/>
    </source>
</evidence>
<dbReference type="SMART" id="SM00385">
    <property type="entry name" value="CYCLIN"/>
    <property type="match status" value="2"/>
</dbReference>
<keyword evidence="7" id="KW-0010">Activator</keyword>
<evidence type="ECO:0000256" key="3">
    <source>
        <dbReference type="ARBA" id="ARBA00022723"/>
    </source>
</evidence>
<dbReference type="Proteomes" id="UP001303760">
    <property type="component" value="Unassembled WGS sequence"/>
</dbReference>
<dbReference type="GO" id="GO:0000995">
    <property type="term" value="F:RNA polymerase III general transcription initiation factor activity"/>
    <property type="evidence" value="ECO:0007669"/>
    <property type="project" value="TreeGrafter"/>
</dbReference>
<feature type="region of interest" description="Disordered" evidence="10">
    <location>
        <begin position="566"/>
        <end position="655"/>
    </location>
</feature>
<feature type="domain" description="Cyclin-like" evidence="11">
    <location>
        <begin position="242"/>
        <end position="326"/>
    </location>
</feature>
<feature type="compositionally biased region" description="Low complexity" evidence="10">
    <location>
        <begin position="416"/>
        <end position="433"/>
    </location>
</feature>
<feature type="region of interest" description="Disordered" evidence="10">
    <location>
        <begin position="752"/>
        <end position="861"/>
    </location>
</feature>
<feature type="compositionally biased region" description="Basic and acidic residues" evidence="10">
    <location>
        <begin position="631"/>
        <end position="652"/>
    </location>
</feature>
<name>A0AAN7C619_9PEZI</name>
<dbReference type="GO" id="GO:0017025">
    <property type="term" value="F:TBP-class protein binding"/>
    <property type="evidence" value="ECO:0007669"/>
    <property type="project" value="InterPro"/>
</dbReference>
<feature type="compositionally biased region" description="Low complexity" evidence="10">
    <location>
        <begin position="762"/>
        <end position="802"/>
    </location>
</feature>
<keyword evidence="4" id="KW-0863">Zinc-finger</keyword>
<dbReference type="InterPro" id="IPR011665">
    <property type="entry name" value="BRF1_TBP-bd_dom"/>
</dbReference>
<keyword evidence="6" id="KW-0805">Transcription regulation</keyword>
<evidence type="ECO:0000259" key="11">
    <source>
        <dbReference type="SMART" id="SM00385"/>
    </source>
</evidence>
<evidence type="ECO:0000256" key="6">
    <source>
        <dbReference type="ARBA" id="ARBA00023015"/>
    </source>
</evidence>
<feature type="region of interest" description="Disordered" evidence="10">
    <location>
        <begin position="508"/>
        <end position="550"/>
    </location>
</feature>
<feature type="compositionally biased region" description="Basic and acidic residues" evidence="10">
    <location>
        <begin position="586"/>
        <end position="598"/>
    </location>
</feature>
<feature type="region of interest" description="Disordered" evidence="10">
    <location>
        <begin position="1"/>
        <end position="69"/>
    </location>
</feature>
<dbReference type="Pfam" id="PF07741">
    <property type="entry name" value="BRF1"/>
    <property type="match status" value="1"/>
</dbReference>
<organism evidence="12 13">
    <name type="scientific">Achaetomium macrosporum</name>
    <dbReference type="NCBI Taxonomy" id="79813"/>
    <lineage>
        <taxon>Eukaryota</taxon>
        <taxon>Fungi</taxon>
        <taxon>Dikarya</taxon>
        <taxon>Ascomycota</taxon>
        <taxon>Pezizomycotina</taxon>
        <taxon>Sordariomycetes</taxon>
        <taxon>Sordariomycetidae</taxon>
        <taxon>Sordariales</taxon>
        <taxon>Chaetomiaceae</taxon>
        <taxon>Achaetomium</taxon>
    </lineage>
</organism>
<dbReference type="InterPro" id="IPR036915">
    <property type="entry name" value="Cyclin-like_sf"/>
</dbReference>
<dbReference type="AlphaFoldDB" id="A0AAN7C619"/>
<evidence type="ECO:0000313" key="12">
    <source>
        <dbReference type="EMBL" id="KAK4236076.1"/>
    </source>
</evidence>
<evidence type="ECO:0000256" key="7">
    <source>
        <dbReference type="ARBA" id="ARBA00023159"/>
    </source>
</evidence>
<keyword evidence="8" id="KW-0804">Transcription</keyword>
<dbReference type="Gene3D" id="1.20.5.650">
    <property type="entry name" value="Single helix bin"/>
    <property type="match status" value="1"/>
</dbReference>
<evidence type="ECO:0000256" key="8">
    <source>
        <dbReference type="ARBA" id="ARBA00023163"/>
    </source>
</evidence>
<dbReference type="FunFam" id="1.10.472.10:FF:000002">
    <property type="entry name" value="Transcription factor IIIB 90 kDa subunit"/>
    <property type="match status" value="1"/>
</dbReference>
<keyword evidence="9" id="KW-0539">Nucleus</keyword>
<dbReference type="Gene3D" id="1.10.472.10">
    <property type="entry name" value="Cyclin-like"/>
    <property type="match status" value="2"/>
</dbReference>
<evidence type="ECO:0000256" key="9">
    <source>
        <dbReference type="ARBA" id="ARBA00023242"/>
    </source>
</evidence>
<dbReference type="EMBL" id="MU860216">
    <property type="protein sequence ID" value="KAK4236076.1"/>
    <property type="molecule type" value="Genomic_DNA"/>
</dbReference>
<feature type="region of interest" description="Disordered" evidence="10">
    <location>
        <begin position="358"/>
        <end position="450"/>
    </location>
</feature>
<dbReference type="Pfam" id="PF00382">
    <property type="entry name" value="TFIIB"/>
    <property type="match status" value="2"/>
</dbReference>
<dbReference type="InterPro" id="IPR013763">
    <property type="entry name" value="Cyclin-like_dom"/>
</dbReference>
<keyword evidence="13" id="KW-1185">Reference proteome</keyword>
<feature type="compositionally biased region" description="Basic and acidic residues" evidence="10">
    <location>
        <begin position="515"/>
        <end position="534"/>
    </location>
</feature>
<feature type="compositionally biased region" description="Acidic residues" evidence="10">
    <location>
        <begin position="837"/>
        <end position="851"/>
    </location>
</feature>
<evidence type="ECO:0000313" key="13">
    <source>
        <dbReference type="Proteomes" id="UP001303760"/>
    </source>
</evidence>
<dbReference type="GO" id="GO:0000126">
    <property type="term" value="C:transcription factor TFIIIB complex"/>
    <property type="evidence" value="ECO:0007669"/>
    <property type="project" value="TreeGrafter"/>
</dbReference>
<feature type="compositionally biased region" description="Polar residues" evidence="10">
    <location>
        <begin position="388"/>
        <end position="407"/>
    </location>
</feature>
<reference evidence="12" key="2">
    <citation type="submission" date="2023-05" db="EMBL/GenBank/DDBJ databases">
        <authorList>
            <consortium name="Lawrence Berkeley National Laboratory"/>
            <person name="Steindorff A."/>
            <person name="Hensen N."/>
            <person name="Bonometti L."/>
            <person name="Westerberg I."/>
            <person name="Brannstrom I.O."/>
            <person name="Guillou S."/>
            <person name="Cros-Aarteil S."/>
            <person name="Calhoun S."/>
            <person name="Haridas S."/>
            <person name="Kuo A."/>
            <person name="Mondo S."/>
            <person name="Pangilinan J."/>
            <person name="Riley R."/>
            <person name="Labutti K."/>
            <person name="Andreopoulos B."/>
            <person name="Lipzen A."/>
            <person name="Chen C."/>
            <person name="Yanf M."/>
            <person name="Daum C."/>
            <person name="Ng V."/>
            <person name="Clum A."/>
            <person name="Ohm R."/>
            <person name="Martin F."/>
            <person name="Silar P."/>
            <person name="Natvig D."/>
            <person name="Lalanne C."/>
            <person name="Gautier V."/>
            <person name="Ament-Velasquez S.L."/>
            <person name="Kruys A."/>
            <person name="Hutchinson M.I."/>
            <person name="Powell A.J."/>
            <person name="Barry K."/>
            <person name="Miller A.N."/>
            <person name="Grigoriev I.V."/>
            <person name="Debuchy R."/>
            <person name="Gladieux P."/>
            <person name="Thoren M.H."/>
            <person name="Johannesson H."/>
        </authorList>
    </citation>
    <scope>NUCLEOTIDE SEQUENCE</scope>
    <source>
        <strain evidence="12">CBS 532.94</strain>
    </source>
</reference>
<dbReference type="InterPro" id="IPR013150">
    <property type="entry name" value="TFIIB_cyclin"/>
</dbReference>
<feature type="compositionally biased region" description="Acidic residues" evidence="10">
    <location>
        <begin position="814"/>
        <end position="823"/>
    </location>
</feature>
<feature type="compositionally biased region" description="Polar residues" evidence="10">
    <location>
        <begin position="615"/>
        <end position="627"/>
    </location>
</feature>
<keyword evidence="3" id="KW-0479">Metal-binding</keyword>
<evidence type="ECO:0000256" key="5">
    <source>
        <dbReference type="ARBA" id="ARBA00022833"/>
    </source>
</evidence>